<evidence type="ECO:0000313" key="1">
    <source>
        <dbReference type="EMBL" id="ATY70242.1"/>
    </source>
</evidence>
<dbReference type="KEGG" id="vg:41701399"/>
<protein>
    <submittedName>
        <fullName evidence="1">GrBNV gp75-like protein</fullName>
    </submittedName>
</protein>
<evidence type="ECO:0000313" key="2">
    <source>
        <dbReference type="Proteomes" id="UP000289333"/>
    </source>
</evidence>
<dbReference type="EMBL" id="KY457233">
    <property type="protein sequence ID" value="ATY70242.1"/>
    <property type="molecule type" value="Genomic_DNA"/>
</dbReference>
<name>A0A2H4T2U5_9VIRU</name>
<keyword evidence="2" id="KW-1185">Reference proteome</keyword>
<reference evidence="1" key="1">
    <citation type="journal article" date="2021" name="Virus">
        <title>The discovery, distribution and diversity of DNA viruses associated with Drosophila melanogaster in Europe.</title>
        <authorList>
            <person name="Wallace M.A."/>
            <person name="Coffman K.A."/>
            <person name="Gilbert C."/>
            <person name="Ravindran S."/>
            <person name="Albery G.F."/>
            <person name="Abbott J."/>
            <person name="Argyridou E."/>
            <person name="Bellosta P."/>
            <person name="Betancourt A.J."/>
            <person name="Colinet H."/>
            <person name="Eric K."/>
            <person name="Glaser-Schmitt A."/>
            <person name="Grath S."/>
            <person name="Jelic M."/>
            <person name="Kankare M."/>
            <person name="Kozeretska I."/>
            <person name="Loeschcke V."/>
            <person name="Montchamp-Moreau C."/>
            <person name="Ometto L."/>
            <person name="Onder B.S."/>
            <person name="Orengo D.J."/>
            <person name="Parsch J."/>
            <person name="Pascual M."/>
            <person name="Patenkovic A."/>
            <person name="Puerma E."/>
            <person name="Ritchie M.G."/>
            <person name="Rota-Stabelli O."/>
            <person name="Schou M.F."/>
            <person name="Serga S.V."/>
            <person name="Stamenkovic-Radak M."/>
            <person name="Tanaskovic M."/>
            <person name="Veselinovic M.S."/>
            <person name="Vieira J."/>
            <person name="Vieira C.P."/>
            <person name="Kapun M."/>
            <person name="Flatt T."/>
            <person name="Gonzalez J."/>
            <person name="Staubach F."/>
            <person name="Obbard D.J."/>
        </authorList>
    </citation>
    <scope>NUCLEOTIDE SEQUENCE</scope>
    <source>
        <strain evidence="1">DrosEU28 Tomelloso 2015</strain>
    </source>
</reference>
<dbReference type="Proteomes" id="UP000289333">
    <property type="component" value="Segment"/>
</dbReference>
<sequence length="193" mass="21741">MSDSSDVLYKDYFENYIIQFCRLCSGETTLTALSPIIELLKTSQILQYLMIDPSNESAKACVREYMATHQNVNSDFLAKFLAIVSVKINIAPTSVGYVNNSYTAKVIYNNTLPTTKLTNITIQTRLDQLREDSKTAVEYAKANRMPPQTIKIKMTDNTLPMCLNAIGDLNRTIVEGNRAYGREMNNFVKTVAK</sequence>
<dbReference type="GeneID" id="41701399"/>
<proteinExistence type="predicted"/>
<dbReference type="OrthoDB" id="13060at10239"/>
<organism evidence="1">
    <name type="scientific">Tomelloso virus</name>
    <dbReference type="NCBI Taxonomy" id="2053981"/>
    <lineage>
        <taxon>Viruses</taxon>
        <taxon>Viruses incertae sedis</taxon>
        <taxon>Naldaviricetes</taxon>
        <taxon>Lefavirales</taxon>
        <taxon>Nudiviridae</taxon>
        <taxon>Alphanudivirus</taxon>
        <taxon>Alphanudivirus alterdromelanogasteris</taxon>
    </lineage>
</organism>
<accession>A0A2H4T2U5</accession>
<dbReference type="RefSeq" id="YP_009553385.1">
    <property type="nucleotide sequence ID" value="NC_040789.1"/>
</dbReference>